<dbReference type="SUPFAM" id="SSF52283">
    <property type="entry name" value="Formate/glycerate dehydrogenase catalytic domain-like"/>
    <property type="match status" value="1"/>
</dbReference>
<sequence length="317" mass="33947">MTTQVVFLDAATLAETDLSPLHLADVSLTLYPQTSAEQLQQHASGAQVLISNKVTLDAKAIAALPQLRCILVAATGVNMVDLTAAKAAGIVVCNVQGYAGTAVPQQVFALLLQLTNHIQSYHQAVQQELWSRSSQFCLHLQPIEELAGKTMTVLGYGDLGQATARLAEAFGMTVLIAERPGARQIRPGRTGFEDALRQADVLSLHCPLTDSTAQLINANTLSWMKPQALLINTARGGLIDEIALADALAKGRLAGAALDVLSSEPPPVDHPLLHHNLPNLIVTPHVAWASRQAMQRLVTQLAENLQAFLAQQPIRQV</sequence>
<dbReference type="InterPro" id="IPR029753">
    <property type="entry name" value="D-isomer_DH_CS"/>
</dbReference>
<keyword evidence="3" id="KW-0520">NAD</keyword>
<dbReference type="EMBL" id="RRCF01000002">
    <property type="protein sequence ID" value="RRJ21237.1"/>
    <property type="molecule type" value="Genomic_DNA"/>
</dbReference>
<keyword evidence="2 4" id="KW-0560">Oxidoreductase</keyword>
<organism evidence="7 8">
    <name type="scientific">Rheinheimera mesophila</name>
    <dbReference type="NCBI Taxonomy" id="1547515"/>
    <lineage>
        <taxon>Bacteria</taxon>
        <taxon>Pseudomonadati</taxon>
        <taxon>Pseudomonadota</taxon>
        <taxon>Gammaproteobacteria</taxon>
        <taxon>Chromatiales</taxon>
        <taxon>Chromatiaceae</taxon>
        <taxon>Rheinheimera</taxon>
    </lineage>
</organism>
<dbReference type="Proteomes" id="UP000276260">
    <property type="component" value="Unassembled WGS sequence"/>
</dbReference>
<dbReference type="PROSITE" id="PS00670">
    <property type="entry name" value="D_2_HYDROXYACID_DH_2"/>
    <property type="match status" value="1"/>
</dbReference>
<evidence type="ECO:0000313" key="8">
    <source>
        <dbReference type="Proteomes" id="UP000276260"/>
    </source>
</evidence>
<comment type="caution">
    <text evidence="7">The sequence shown here is derived from an EMBL/GenBank/DDBJ whole genome shotgun (WGS) entry which is preliminary data.</text>
</comment>
<feature type="domain" description="D-isomer specific 2-hydroxyacid dehydrogenase NAD-binding" evidence="6">
    <location>
        <begin position="108"/>
        <end position="287"/>
    </location>
</feature>
<accession>A0A3P3QJ78</accession>
<evidence type="ECO:0000256" key="2">
    <source>
        <dbReference type="ARBA" id="ARBA00023002"/>
    </source>
</evidence>
<keyword evidence="8" id="KW-1185">Reference proteome</keyword>
<dbReference type="InterPro" id="IPR050418">
    <property type="entry name" value="D-iso_2-hydroxyacid_DH_PdxB"/>
</dbReference>
<evidence type="ECO:0000256" key="3">
    <source>
        <dbReference type="ARBA" id="ARBA00023027"/>
    </source>
</evidence>
<evidence type="ECO:0000313" key="7">
    <source>
        <dbReference type="EMBL" id="RRJ21237.1"/>
    </source>
</evidence>
<feature type="domain" description="D-isomer specific 2-hydroxyacid dehydrogenase catalytic" evidence="5">
    <location>
        <begin position="13"/>
        <end position="315"/>
    </location>
</feature>
<evidence type="ECO:0000256" key="1">
    <source>
        <dbReference type="ARBA" id="ARBA00005854"/>
    </source>
</evidence>
<evidence type="ECO:0000256" key="4">
    <source>
        <dbReference type="RuleBase" id="RU003719"/>
    </source>
</evidence>
<dbReference type="SUPFAM" id="SSF51735">
    <property type="entry name" value="NAD(P)-binding Rossmann-fold domains"/>
    <property type="match status" value="1"/>
</dbReference>
<gene>
    <name evidence="7" type="ORF">EIK76_10160</name>
</gene>
<dbReference type="InterPro" id="IPR036291">
    <property type="entry name" value="NAD(P)-bd_dom_sf"/>
</dbReference>
<reference evidence="7 8" key="1">
    <citation type="submission" date="2018-11" db="EMBL/GenBank/DDBJ databases">
        <title>Draft genome analysis of Rheinheimera mesophila isolated from an industrial waste site.</title>
        <authorList>
            <person name="Yu Q."/>
            <person name="Qi Y."/>
            <person name="Zhang H."/>
            <person name="Lu Y."/>
            <person name="Pu J."/>
        </authorList>
    </citation>
    <scope>NUCLEOTIDE SEQUENCE [LARGE SCALE GENOMIC DNA]</scope>
    <source>
        <strain evidence="7 8">IITR13</strain>
    </source>
</reference>
<proteinExistence type="inferred from homology"/>
<dbReference type="PANTHER" id="PTHR43761">
    <property type="entry name" value="D-ISOMER SPECIFIC 2-HYDROXYACID DEHYDROGENASE FAMILY PROTEIN (AFU_ORTHOLOGUE AFUA_1G13630)"/>
    <property type="match status" value="1"/>
</dbReference>
<dbReference type="InterPro" id="IPR006140">
    <property type="entry name" value="D-isomer_DH_NAD-bd"/>
</dbReference>
<comment type="similarity">
    <text evidence="1 4">Belongs to the D-isomer specific 2-hydroxyacid dehydrogenase family.</text>
</comment>
<protein>
    <submittedName>
        <fullName evidence="7">D-2-hydroxyacid dehydrogenase</fullName>
    </submittedName>
</protein>
<dbReference type="Pfam" id="PF02826">
    <property type="entry name" value="2-Hacid_dh_C"/>
    <property type="match status" value="1"/>
</dbReference>
<evidence type="ECO:0000259" key="6">
    <source>
        <dbReference type="Pfam" id="PF02826"/>
    </source>
</evidence>
<dbReference type="RefSeq" id="WP_046520522.1">
    <property type="nucleotide sequence ID" value="NZ_LAVS01000043.1"/>
</dbReference>
<name>A0A3P3QJ78_9GAMM</name>
<dbReference type="GO" id="GO:0051287">
    <property type="term" value="F:NAD binding"/>
    <property type="evidence" value="ECO:0007669"/>
    <property type="project" value="InterPro"/>
</dbReference>
<dbReference type="Gene3D" id="3.40.50.720">
    <property type="entry name" value="NAD(P)-binding Rossmann-like Domain"/>
    <property type="match status" value="2"/>
</dbReference>
<evidence type="ECO:0000259" key="5">
    <source>
        <dbReference type="Pfam" id="PF00389"/>
    </source>
</evidence>
<dbReference type="PANTHER" id="PTHR43761:SF1">
    <property type="entry name" value="D-ISOMER SPECIFIC 2-HYDROXYACID DEHYDROGENASE CATALYTIC DOMAIN-CONTAINING PROTEIN-RELATED"/>
    <property type="match status" value="1"/>
</dbReference>
<dbReference type="GO" id="GO:0016616">
    <property type="term" value="F:oxidoreductase activity, acting on the CH-OH group of donors, NAD or NADP as acceptor"/>
    <property type="evidence" value="ECO:0007669"/>
    <property type="project" value="InterPro"/>
</dbReference>
<dbReference type="InterPro" id="IPR006139">
    <property type="entry name" value="D-isomer_2_OHA_DH_cat_dom"/>
</dbReference>
<dbReference type="AlphaFoldDB" id="A0A3P3QJ78"/>
<dbReference type="Pfam" id="PF00389">
    <property type="entry name" value="2-Hacid_dh"/>
    <property type="match status" value="1"/>
</dbReference>
<dbReference type="OrthoDB" id="9805416at2"/>
<dbReference type="CDD" id="cd12162">
    <property type="entry name" value="2-Hacid_dh_4"/>
    <property type="match status" value="1"/>
</dbReference>